<evidence type="ECO:0000256" key="7">
    <source>
        <dbReference type="ARBA" id="ARBA00023186"/>
    </source>
</evidence>
<accession>A0ABP8WRH2</accession>
<dbReference type="Gene3D" id="3.10.50.40">
    <property type="match status" value="1"/>
</dbReference>
<dbReference type="EMBL" id="BAABLN010000008">
    <property type="protein sequence ID" value="GAA4693263.1"/>
    <property type="molecule type" value="Genomic_DNA"/>
</dbReference>
<dbReference type="Gene3D" id="1.10.3120.10">
    <property type="entry name" value="Trigger factor, C-terminal domain"/>
    <property type="match status" value="1"/>
</dbReference>
<keyword evidence="7 11" id="KW-0143">Chaperone</keyword>
<keyword evidence="9 11" id="KW-0131">Cell cycle</keyword>
<keyword evidence="17" id="KW-1185">Reference proteome</keyword>
<dbReference type="PANTHER" id="PTHR30560:SF3">
    <property type="entry name" value="TRIGGER FACTOR-LIKE PROTEIN TIG, CHLOROPLASTIC"/>
    <property type="match status" value="1"/>
</dbReference>
<dbReference type="PIRSF" id="PIRSF003095">
    <property type="entry name" value="Trigger_factor"/>
    <property type="match status" value="1"/>
</dbReference>
<dbReference type="SUPFAM" id="SSF102735">
    <property type="entry name" value="Trigger factor ribosome-binding domain"/>
    <property type="match status" value="1"/>
</dbReference>
<protein>
    <recommendedName>
        <fullName evidence="4 11">Trigger factor</fullName>
        <shortName evidence="11">TF</shortName>
        <ecNumber evidence="3 11">5.2.1.8</ecNumber>
    </recommendedName>
    <alternativeName>
        <fullName evidence="10 11">PPIase</fullName>
    </alternativeName>
</protein>
<evidence type="ECO:0000256" key="8">
    <source>
        <dbReference type="ARBA" id="ARBA00023235"/>
    </source>
</evidence>
<proteinExistence type="inferred from homology"/>
<evidence type="ECO:0000256" key="5">
    <source>
        <dbReference type="ARBA" id="ARBA00022618"/>
    </source>
</evidence>
<dbReference type="EC" id="5.2.1.8" evidence="3 11"/>
<dbReference type="Gene3D" id="3.30.70.1050">
    <property type="entry name" value="Trigger factor ribosome-binding domain"/>
    <property type="match status" value="1"/>
</dbReference>
<feature type="region of interest" description="Disordered" evidence="12">
    <location>
        <begin position="314"/>
        <end position="333"/>
    </location>
</feature>
<evidence type="ECO:0000259" key="15">
    <source>
        <dbReference type="Pfam" id="PF05698"/>
    </source>
</evidence>
<organism evidence="16 17">
    <name type="scientific">Kocuria gwangalliensis</name>
    <dbReference type="NCBI Taxonomy" id="501592"/>
    <lineage>
        <taxon>Bacteria</taxon>
        <taxon>Bacillati</taxon>
        <taxon>Actinomycetota</taxon>
        <taxon>Actinomycetes</taxon>
        <taxon>Micrococcales</taxon>
        <taxon>Micrococcaceae</taxon>
        <taxon>Kocuria</taxon>
    </lineage>
</organism>
<feature type="domain" description="Trigger factor C-terminal" evidence="15">
    <location>
        <begin position="260"/>
        <end position="411"/>
    </location>
</feature>
<feature type="compositionally biased region" description="Basic and acidic residues" evidence="12">
    <location>
        <begin position="323"/>
        <end position="333"/>
    </location>
</feature>
<keyword evidence="6 11" id="KW-0697">Rotamase</keyword>
<dbReference type="InterPro" id="IPR005215">
    <property type="entry name" value="Trig_fac"/>
</dbReference>
<feature type="domain" description="Trigger factor ribosome-binding bacterial" evidence="14">
    <location>
        <begin position="1"/>
        <end position="149"/>
    </location>
</feature>
<comment type="domain">
    <text evidence="11">Consists of 3 domains; the N-terminus binds the ribosome, the middle domain has PPIase activity, while the C-terminus has intrinsic chaperone activity on its own.</text>
</comment>
<dbReference type="NCBIfam" id="TIGR00115">
    <property type="entry name" value="tig"/>
    <property type="match status" value="1"/>
</dbReference>
<evidence type="ECO:0000256" key="6">
    <source>
        <dbReference type="ARBA" id="ARBA00023110"/>
    </source>
</evidence>
<evidence type="ECO:0000256" key="12">
    <source>
        <dbReference type="SAM" id="MobiDB-lite"/>
    </source>
</evidence>
<evidence type="ECO:0000256" key="3">
    <source>
        <dbReference type="ARBA" id="ARBA00013194"/>
    </source>
</evidence>
<dbReference type="PANTHER" id="PTHR30560">
    <property type="entry name" value="TRIGGER FACTOR CHAPERONE AND PEPTIDYL-PROLYL CIS/TRANS ISOMERASE"/>
    <property type="match status" value="1"/>
</dbReference>
<dbReference type="InterPro" id="IPR046357">
    <property type="entry name" value="PPIase_dom_sf"/>
</dbReference>
<dbReference type="InterPro" id="IPR008881">
    <property type="entry name" value="Trigger_fac_ribosome-bd_bac"/>
</dbReference>
<comment type="caution">
    <text evidence="16">The sequence shown here is derived from an EMBL/GenBank/DDBJ whole genome shotgun (WGS) entry which is preliminary data.</text>
</comment>
<feature type="domain" description="PPIase FKBP-type" evidence="13">
    <location>
        <begin position="161"/>
        <end position="217"/>
    </location>
</feature>
<gene>
    <name evidence="11 16" type="primary">tig</name>
    <name evidence="16" type="ORF">GCM10025781_08330</name>
</gene>
<comment type="subcellular location">
    <subcellularLocation>
        <location evidence="11">Cytoplasm</location>
    </subcellularLocation>
    <text evidence="11">About half TF is bound to the ribosome near the polypeptide exit tunnel while the other half is free in the cytoplasm.</text>
</comment>
<dbReference type="SUPFAM" id="SSF109998">
    <property type="entry name" value="Triger factor/SurA peptide-binding domain-like"/>
    <property type="match status" value="1"/>
</dbReference>
<name>A0ABP8WRH2_9MICC</name>
<evidence type="ECO:0000313" key="17">
    <source>
        <dbReference type="Proteomes" id="UP001501446"/>
    </source>
</evidence>
<dbReference type="Pfam" id="PF05698">
    <property type="entry name" value="Trigger_C"/>
    <property type="match status" value="1"/>
</dbReference>
<evidence type="ECO:0000256" key="11">
    <source>
        <dbReference type="HAMAP-Rule" id="MF_00303"/>
    </source>
</evidence>
<evidence type="ECO:0000313" key="16">
    <source>
        <dbReference type="EMBL" id="GAA4693263.1"/>
    </source>
</evidence>
<dbReference type="InterPro" id="IPR036611">
    <property type="entry name" value="Trigger_fac_ribosome-bd_sf"/>
</dbReference>
<evidence type="ECO:0000259" key="13">
    <source>
        <dbReference type="Pfam" id="PF00254"/>
    </source>
</evidence>
<dbReference type="InterPro" id="IPR037041">
    <property type="entry name" value="Trigger_fac_C_sf"/>
</dbReference>
<feature type="region of interest" description="Disordered" evidence="12">
    <location>
        <begin position="428"/>
        <end position="452"/>
    </location>
</feature>
<dbReference type="HAMAP" id="MF_00303">
    <property type="entry name" value="Trigger_factor_Tig"/>
    <property type="match status" value="1"/>
</dbReference>
<evidence type="ECO:0000259" key="14">
    <source>
        <dbReference type="Pfam" id="PF05697"/>
    </source>
</evidence>
<dbReference type="SUPFAM" id="SSF54534">
    <property type="entry name" value="FKBP-like"/>
    <property type="match status" value="1"/>
</dbReference>
<evidence type="ECO:0000256" key="10">
    <source>
        <dbReference type="ARBA" id="ARBA00029986"/>
    </source>
</evidence>
<keyword evidence="11" id="KW-0963">Cytoplasm</keyword>
<dbReference type="InterPro" id="IPR001179">
    <property type="entry name" value="PPIase_FKBP_dom"/>
</dbReference>
<evidence type="ECO:0000256" key="1">
    <source>
        <dbReference type="ARBA" id="ARBA00000971"/>
    </source>
</evidence>
<dbReference type="InterPro" id="IPR027304">
    <property type="entry name" value="Trigger_fact/SurA_dom_sf"/>
</dbReference>
<keyword evidence="8 11" id="KW-0413">Isomerase</keyword>
<keyword evidence="5 11" id="KW-0132">Cell division</keyword>
<comment type="similarity">
    <text evidence="2 11">Belongs to the FKBP-type PPIase family. Tig subfamily.</text>
</comment>
<reference evidence="17" key="1">
    <citation type="journal article" date="2019" name="Int. J. Syst. Evol. Microbiol.">
        <title>The Global Catalogue of Microorganisms (GCM) 10K type strain sequencing project: providing services to taxonomists for standard genome sequencing and annotation.</title>
        <authorList>
            <consortium name="The Broad Institute Genomics Platform"/>
            <consortium name="The Broad Institute Genome Sequencing Center for Infectious Disease"/>
            <person name="Wu L."/>
            <person name="Ma J."/>
        </authorList>
    </citation>
    <scope>NUCLEOTIDE SEQUENCE [LARGE SCALE GENOMIC DNA]</scope>
    <source>
        <strain evidence="17">JCM 18958</strain>
    </source>
</reference>
<comment type="function">
    <text evidence="11">Involved in protein export. Acts as a chaperone by maintaining the newly synthesized protein in an open conformation. Functions as a peptidyl-prolyl cis-trans isomerase.</text>
</comment>
<evidence type="ECO:0000256" key="2">
    <source>
        <dbReference type="ARBA" id="ARBA00005464"/>
    </source>
</evidence>
<feature type="compositionally biased region" description="Acidic residues" evidence="12">
    <location>
        <begin position="431"/>
        <end position="452"/>
    </location>
</feature>
<evidence type="ECO:0000256" key="4">
    <source>
        <dbReference type="ARBA" id="ARBA00016902"/>
    </source>
</evidence>
<dbReference type="InterPro" id="IPR008880">
    <property type="entry name" value="Trigger_fac_C"/>
</dbReference>
<dbReference type="Pfam" id="PF05697">
    <property type="entry name" value="Trigger_N"/>
    <property type="match status" value="1"/>
</dbReference>
<sequence length="452" mass="49364">MKSAVEKLNPTEAKITVEIPYADLKPFVAQTYKQLADQIQIPGFRKGKVPSKLIDQRVGFDFVIENALNEGLNDFYQQALAENELTPLSQPQVEVLAKPESDNREADTKVEISVAIRPEIELPDYKGLKVEVEAREASAEDEQKALDELRARFGTLKSVDRPAAEGDHVTLDLQALVDGEEVDAANDLSYEVGSGTMLEGMDEAVTGLSADEDATFETKLAGGEHSGSDATVKVKVTAVKERELPEADDEFAQLASEFDTIDELKEDLKKQAGESAVVEQGIEARDKVLDKLVELIEVPVPEKVIEDQLAQHFDSEQAQASAEPDHDTEEHRAEVRANAETAFRNEIILDAVAEAEEVGVEQSELIDYIVNMSQQYGMDPNQFAQMLDGSGQAGMMVGEVRRRKALAKVLEYATVTDSTGTEVDLSAFVGSDDEDDAAAATEEAETVETDAK</sequence>
<evidence type="ECO:0000256" key="9">
    <source>
        <dbReference type="ARBA" id="ARBA00023306"/>
    </source>
</evidence>
<dbReference type="RefSeq" id="WP_345310657.1">
    <property type="nucleotide sequence ID" value="NZ_BAABLN010000008.1"/>
</dbReference>
<dbReference type="Pfam" id="PF00254">
    <property type="entry name" value="FKBP_C"/>
    <property type="match status" value="1"/>
</dbReference>
<comment type="catalytic activity">
    <reaction evidence="1 11">
        <text>[protein]-peptidylproline (omega=180) = [protein]-peptidylproline (omega=0)</text>
        <dbReference type="Rhea" id="RHEA:16237"/>
        <dbReference type="Rhea" id="RHEA-COMP:10747"/>
        <dbReference type="Rhea" id="RHEA-COMP:10748"/>
        <dbReference type="ChEBI" id="CHEBI:83833"/>
        <dbReference type="ChEBI" id="CHEBI:83834"/>
        <dbReference type="EC" id="5.2.1.8"/>
    </reaction>
</comment>
<dbReference type="Proteomes" id="UP001501446">
    <property type="component" value="Unassembled WGS sequence"/>
</dbReference>